<accession>A0A972SJE2</accession>
<feature type="DNA-binding region" description="H-T-H motif" evidence="2">
    <location>
        <begin position="34"/>
        <end position="53"/>
    </location>
</feature>
<comment type="caution">
    <text evidence="4">The sequence shown here is derived from an EMBL/GenBank/DDBJ whole genome shotgun (WGS) entry which is preliminary data.</text>
</comment>
<dbReference type="EMBL" id="WOEZ01000067">
    <property type="protein sequence ID" value="NPT55600.1"/>
    <property type="molecule type" value="Genomic_DNA"/>
</dbReference>
<protein>
    <submittedName>
        <fullName evidence="4">TetR family transcriptional regulator</fullName>
    </submittedName>
</protein>
<evidence type="ECO:0000313" key="5">
    <source>
        <dbReference type="Proteomes" id="UP000655523"/>
    </source>
</evidence>
<dbReference type="PANTHER" id="PTHR30055">
    <property type="entry name" value="HTH-TYPE TRANSCRIPTIONAL REGULATOR RUTR"/>
    <property type="match status" value="1"/>
</dbReference>
<organism evidence="4 5">
    <name type="scientific">Paraburkholderia elongata</name>
    <dbReference type="NCBI Taxonomy" id="2675747"/>
    <lineage>
        <taxon>Bacteria</taxon>
        <taxon>Pseudomonadati</taxon>
        <taxon>Pseudomonadota</taxon>
        <taxon>Betaproteobacteria</taxon>
        <taxon>Burkholderiales</taxon>
        <taxon>Burkholderiaceae</taxon>
        <taxon>Paraburkholderia</taxon>
    </lineage>
</organism>
<dbReference type="SUPFAM" id="SSF46689">
    <property type="entry name" value="Homeodomain-like"/>
    <property type="match status" value="1"/>
</dbReference>
<reference evidence="4 5" key="1">
    <citation type="submission" date="2019-11" db="EMBL/GenBank/DDBJ databases">
        <title>Metabolism of dissolved organic matter in forest soils.</title>
        <authorList>
            <person name="Cyle K.T."/>
            <person name="Wilhelm R.C."/>
            <person name="Martinez C.E."/>
        </authorList>
    </citation>
    <scope>NUCLEOTIDE SEQUENCE [LARGE SCALE GENOMIC DNA]</scope>
    <source>
        <strain evidence="4 5">5N</strain>
    </source>
</reference>
<dbReference type="Gene3D" id="1.10.357.10">
    <property type="entry name" value="Tetracycline Repressor, domain 2"/>
    <property type="match status" value="1"/>
</dbReference>
<keyword evidence="1 2" id="KW-0238">DNA-binding</keyword>
<dbReference type="Pfam" id="PF00440">
    <property type="entry name" value="TetR_N"/>
    <property type="match status" value="1"/>
</dbReference>
<dbReference type="AlphaFoldDB" id="A0A972SJE2"/>
<dbReference type="PRINTS" id="PR00455">
    <property type="entry name" value="HTHTETR"/>
</dbReference>
<gene>
    <name evidence="4" type="ORF">GNZ13_13570</name>
</gene>
<sequence>MSRLTREESRALTRQKLFAAAAKVFARDGFGGASIDRIVDEAGFTKGAFYSNFASKEDIFLQLVETAAVDSAHDLETKLLGIQDVPFDVDGRRAPVEEPLESVSARNFLCFQFQPPVTYDPVDTVLSSGRYRPTMDQATCVPAATAALRSTRMTNCSSS</sequence>
<evidence type="ECO:0000256" key="1">
    <source>
        <dbReference type="ARBA" id="ARBA00023125"/>
    </source>
</evidence>
<feature type="domain" description="HTH tetR-type" evidence="3">
    <location>
        <begin position="11"/>
        <end position="71"/>
    </location>
</feature>
<dbReference type="GO" id="GO:0000976">
    <property type="term" value="F:transcription cis-regulatory region binding"/>
    <property type="evidence" value="ECO:0007669"/>
    <property type="project" value="TreeGrafter"/>
</dbReference>
<evidence type="ECO:0000259" key="3">
    <source>
        <dbReference type="PROSITE" id="PS50977"/>
    </source>
</evidence>
<dbReference type="PANTHER" id="PTHR30055:SF241">
    <property type="entry name" value="TRANSCRIPTIONAL REGULATORY PROTEIN"/>
    <property type="match status" value="1"/>
</dbReference>
<dbReference type="GO" id="GO:0003700">
    <property type="term" value="F:DNA-binding transcription factor activity"/>
    <property type="evidence" value="ECO:0007669"/>
    <property type="project" value="TreeGrafter"/>
</dbReference>
<dbReference type="RefSeq" id="WP_172164872.1">
    <property type="nucleotide sequence ID" value="NZ_WOEZ01000067.1"/>
</dbReference>
<proteinExistence type="predicted"/>
<dbReference type="Proteomes" id="UP000655523">
    <property type="component" value="Unassembled WGS sequence"/>
</dbReference>
<name>A0A972SJE2_9BURK</name>
<evidence type="ECO:0000313" key="4">
    <source>
        <dbReference type="EMBL" id="NPT55600.1"/>
    </source>
</evidence>
<dbReference type="InterPro" id="IPR050109">
    <property type="entry name" value="HTH-type_TetR-like_transc_reg"/>
</dbReference>
<dbReference type="PROSITE" id="PS50977">
    <property type="entry name" value="HTH_TETR_2"/>
    <property type="match status" value="1"/>
</dbReference>
<keyword evidence="5" id="KW-1185">Reference proteome</keyword>
<evidence type="ECO:0000256" key="2">
    <source>
        <dbReference type="PROSITE-ProRule" id="PRU00335"/>
    </source>
</evidence>
<dbReference type="InterPro" id="IPR009057">
    <property type="entry name" value="Homeodomain-like_sf"/>
</dbReference>
<dbReference type="InterPro" id="IPR001647">
    <property type="entry name" value="HTH_TetR"/>
</dbReference>